<evidence type="ECO:0000313" key="6">
    <source>
        <dbReference type="Proteomes" id="UP000242875"/>
    </source>
</evidence>
<keyword evidence="4" id="KW-0539">Nucleus</keyword>
<evidence type="ECO:0000256" key="2">
    <source>
        <dbReference type="ARBA" id="ARBA00005892"/>
    </source>
</evidence>
<name>A0A261Y7T3_9FUNG</name>
<accession>A0A261Y7T3</accession>
<comment type="similarity">
    <text evidence="2">Belongs to the NUP186/NUP192/NUP205 family.</text>
</comment>
<protein>
    <recommendedName>
        <fullName evidence="7">Nucleoporin Nup186/Nup192/Nup205</fullName>
    </recommendedName>
</protein>
<dbReference type="InterPro" id="IPR021827">
    <property type="entry name" value="Nup186/Nup192/Nup205"/>
</dbReference>
<organism evidence="5 6">
    <name type="scientific">Bifiguratus adelaidae</name>
    <dbReference type="NCBI Taxonomy" id="1938954"/>
    <lineage>
        <taxon>Eukaryota</taxon>
        <taxon>Fungi</taxon>
        <taxon>Fungi incertae sedis</taxon>
        <taxon>Mucoromycota</taxon>
        <taxon>Mucoromycotina</taxon>
        <taxon>Endogonomycetes</taxon>
        <taxon>Endogonales</taxon>
        <taxon>Endogonales incertae sedis</taxon>
        <taxon>Bifiguratus</taxon>
    </lineage>
</organism>
<gene>
    <name evidence="5" type="ORF">BZG36_00357</name>
</gene>
<dbReference type="EMBL" id="MVBO01000002">
    <property type="protein sequence ID" value="OZJ06638.1"/>
    <property type="molecule type" value="Genomic_DNA"/>
</dbReference>
<reference evidence="5 6" key="1">
    <citation type="journal article" date="2017" name="Mycologia">
        <title>Bifiguratus adelaidae, gen. et sp. nov., a new member of Mucoromycotina in endophytic and soil-dwelling habitats.</title>
        <authorList>
            <person name="Torres-Cruz T.J."/>
            <person name="Billingsley Tobias T.L."/>
            <person name="Almatruk M."/>
            <person name="Hesse C."/>
            <person name="Kuske C.R."/>
            <person name="Desiro A."/>
            <person name="Benucci G.M."/>
            <person name="Bonito G."/>
            <person name="Stajich J.E."/>
            <person name="Dunlap C."/>
            <person name="Arnold A.E."/>
            <person name="Porras-Alfaro A."/>
        </authorList>
    </citation>
    <scope>NUCLEOTIDE SEQUENCE [LARGE SCALE GENOMIC DNA]</scope>
    <source>
        <strain evidence="5 6">AZ0501</strain>
    </source>
</reference>
<evidence type="ECO:0008006" key="7">
    <source>
        <dbReference type="Google" id="ProtNLM"/>
    </source>
</evidence>
<evidence type="ECO:0000256" key="1">
    <source>
        <dbReference type="ARBA" id="ARBA00004123"/>
    </source>
</evidence>
<dbReference type="GO" id="GO:0006999">
    <property type="term" value="P:nuclear pore organization"/>
    <property type="evidence" value="ECO:0007669"/>
    <property type="project" value="TreeGrafter"/>
</dbReference>
<keyword evidence="3" id="KW-0813">Transport</keyword>
<comment type="caution">
    <text evidence="5">The sequence shown here is derived from an EMBL/GenBank/DDBJ whole genome shotgun (WGS) entry which is preliminary data.</text>
</comment>
<dbReference type="OrthoDB" id="2019644at2759"/>
<proteinExistence type="inferred from homology"/>
<keyword evidence="6" id="KW-1185">Reference proteome</keyword>
<evidence type="ECO:0000256" key="3">
    <source>
        <dbReference type="ARBA" id="ARBA00022448"/>
    </source>
</evidence>
<comment type="subcellular location">
    <subcellularLocation>
        <location evidence="1">Nucleus</location>
    </subcellularLocation>
</comment>
<evidence type="ECO:0000313" key="5">
    <source>
        <dbReference type="EMBL" id="OZJ06638.1"/>
    </source>
</evidence>
<dbReference type="GO" id="GO:0017056">
    <property type="term" value="F:structural constituent of nuclear pore"/>
    <property type="evidence" value="ECO:0007669"/>
    <property type="project" value="TreeGrafter"/>
</dbReference>
<dbReference type="Pfam" id="PF11894">
    <property type="entry name" value="Nup192"/>
    <property type="match status" value="1"/>
</dbReference>
<dbReference type="GO" id="GO:0044611">
    <property type="term" value="C:nuclear pore inner ring"/>
    <property type="evidence" value="ECO:0007669"/>
    <property type="project" value="TreeGrafter"/>
</dbReference>
<dbReference type="Proteomes" id="UP000242875">
    <property type="component" value="Unassembled WGS sequence"/>
</dbReference>
<dbReference type="PANTHER" id="PTHR31344">
    <property type="entry name" value="NUCLEAR PORE COMPLEX PROTEIN NUP205"/>
    <property type="match status" value="1"/>
</dbReference>
<sequence length="2026" mass="228587">MLGPTVKSSVAFWRPRFQDLLEVLNNVRQSDPAGSDLSRSGAKSLHDARSSFLEFLDVPRRNQQHRQDIQNGKETEKVPNSIAVNYLCRVRIGKAQVNGTDLYIAQHERWKVLSVSDHLDVDEYYAASLLQYAIHEQSKYNAHEVEVSILLYHLERTALLECLDVLFDMTQDVTISDMTRDIVQSFVNSITERDSGATNAFAVRILSSIDILAQERKSIMDTGALPSAQALIQQHANADDGKRVRLSQVLTEERIKRCEDDQRVLASILYRYSFSYQFNSTELLRVLEILSSLEATDVELAVFLTMALLASLDVNPDHVLLSGEELTLHKVVLSDKDLLSAIYSKLVNASQWSTQTMRGILCLQFACTLIFAFKRDPTLETKITNVAKGKDDLVDTLVTQALDLHAFTAIAACLQCECKSRSRPIKVVEDLISSPTPSVDNHASFQAQPTVSDLRAIIDGKANLGGNFAYHIPQQFELLLVTFISSCSYFLRKLKNQEEDAMHASKMPTSTTDFPIPNHLETFFVCITLLYESLPLDSGTKFWTGDENGRLQSFVRWAVEVKTPTGVRAVLSMLASISRGPQCAQYVYQFLEGNSSGRGIPTARTTSQGEGYPLFSWIKLFGAVEFYATNLQNHSSSAVIPQVQREEGNVFMAFLDVCQQVCNYSDECRIKLCRNEQYRVVASLINLVTCPVETRLKAAVYSVLASICRQFDDDVTAANVVIEIARQMWSVIESTQILQTTDQSGIQDVDGRTLKTLSGIEYELEEIESKQENYIQTVAFVRLLTSLLHVSISTSASIDGNFIHCTTYPYELGASYRVPGLGPYVEFVFERVLFKLNSRQFLDALQRWTLADVCLEFIEKALYSFDINELLIALKVQQGLQLSNPGPARQSIAGTTQPTPQSVLLQQLSQPGYLIMRYALNDDRFTSFLFSIMEHSNNDMEFEDYWHTRLRAYRIANWILQNQNRLMHHIDPLVQQCVVTGRLPADISRKVPRLFHTFNPRGIDQRLLYQFDTVTSIAETINCVSHEDICWVGVHLMRLLSHSPWFDGTATLSQGVRVNRLTNIIITSSHASKIRYGYTEWLSNGSRYPVQASQCDIACSAHIALEILRLLVENTTSTTIFPTFAHYLLGFDIDVNLKAQRPLDSGVHSCLHAIIELLKEAKSSPSHNTTSPSTTITFNPVYIKYSCFVLLNLCTSSCTQLTVMNDLRNEGDLLRKTLLEVAIHSPNSMKANGNHAISHFRDKAGRIMNVAFTDVVNQIHISTTVLNILCLEIHYAAKTNRCVYLQSLIRQVYRGAVAPMGSVDDMQVSAILDGHNVILDLYTGFNVEWVDDAGSNGETTALPIVDYWNNCKETNEDGCNQINLSQAALIFVQRLPTPNDSPLDVKNRQSFVEDRLRKELRILAKENRRMQLIHAKRICSQAWTEFVEITISEGFPSFNGYEQGNLCNVVLNILYDNLQSTQQAHMLINSQAQIVLMLVERLQASMESSHYKAHQPIKSDLIRTFEIMLIILLDSGYDTSARSRIYCAMEKHLKYALALDAKQGGHDNVKAHIASIVSHFKRITHIVLADVISNEWPMNGSNYSFLATMIHAFDSIEDSSIFKTSLYEALPAKVIENYSKDASVAEDTPETVWDARASLLLAFAETVDGAQKVLQAGFISMLRDSSILINPHVYEMQDANEQRLPQSFIDQDTAIARRTLPLLYVLKTMLTKINPLLPGIESSLFDLIQVRSEFFTEVLRDDRLFVSLASLTRIKLVTGIFSSLATSKFFTVNMIEQSWFQPMLLVTTCRYLQDTWEQKLAPVDEMEQEMVNTEDPSHHQQSLLARDAAIIVTDIRRNCLNYIQHIQRIRSKDAASTFYPVCAYDVVEAEVHSPPPSIALLLSFLKRNSDHCLRTFDHYHRLTTSMEDENADQTRQDAIQCARRELKALFYLHEITLVILYTNLEHYLHHPSTTHTSWHIQPRYAPTPLAISLMHKALPGALEPVLGRARMLEAAAASSEFASCTTLGRLVIQRLSTLLTDRDTVT</sequence>
<evidence type="ECO:0000256" key="4">
    <source>
        <dbReference type="ARBA" id="ARBA00023242"/>
    </source>
</evidence>
<dbReference type="PANTHER" id="PTHR31344:SF0">
    <property type="entry name" value="NUCLEAR PORE COMPLEX PROTEIN NUP205"/>
    <property type="match status" value="1"/>
</dbReference>